<proteinExistence type="predicted"/>
<organism evidence="1 2">
    <name type="scientific">Durusdinium trenchii</name>
    <dbReference type="NCBI Taxonomy" id="1381693"/>
    <lineage>
        <taxon>Eukaryota</taxon>
        <taxon>Sar</taxon>
        <taxon>Alveolata</taxon>
        <taxon>Dinophyceae</taxon>
        <taxon>Suessiales</taxon>
        <taxon>Symbiodiniaceae</taxon>
        <taxon>Durusdinium</taxon>
    </lineage>
</organism>
<evidence type="ECO:0000313" key="2">
    <source>
        <dbReference type="Proteomes" id="UP001642464"/>
    </source>
</evidence>
<gene>
    <name evidence="1" type="ORF">SCF082_LOCUS31598</name>
</gene>
<dbReference type="EMBL" id="CAXAMM010026836">
    <property type="protein sequence ID" value="CAK9059742.1"/>
    <property type="molecule type" value="Genomic_DNA"/>
</dbReference>
<dbReference type="Proteomes" id="UP001642464">
    <property type="component" value="Unassembled WGS sequence"/>
</dbReference>
<sequence length="243" mass="26632">MGGGVSAAKEASAQELKAVAGELSQEERRKILAAIEALEVEREGQPAGLMISLSFEEDSDDAEKVKVLATVEGEAERKLDPFTIKAYEPGAIENMCRIMYFQSGIGAQQQRLKLPDGRVVQLEGPDAEKSLAELLGDLFPGAEREMPPEVTINLVFEKDVDAEKLRVLATVLREPEKILDPFTMSISEPSAIENMCRIMYFQSGFGAHQQRLRLPDGRLVQVESPDAEKSLADLLGGFLAEVK</sequence>
<comment type="caution">
    <text evidence="1">The sequence shown here is derived from an EMBL/GenBank/DDBJ whole genome shotgun (WGS) entry which is preliminary data.</text>
</comment>
<reference evidence="1 2" key="1">
    <citation type="submission" date="2024-02" db="EMBL/GenBank/DDBJ databases">
        <authorList>
            <person name="Chen Y."/>
            <person name="Shah S."/>
            <person name="Dougan E. K."/>
            <person name="Thang M."/>
            <person name="Chan C."/>
        </authorList>
    </citation>
    <scope>NUCLEOTIDE SEQUENCE [LARGE SCALE GENOMIC DNA]</scope>
</reference>
<accession>A0ABP0N7G9</accession>
<name>A0ABP0N7G9_9DINO</name>
<keyword evidence="2" id="KW-1185">Reference proteome</keyword>
<protein>
    <submittedName>
        <fullName evidence="1">Uncharacterized protein</fullName>
    </submittedName>
</protein>
<evidence type="ECO:0000313" key="1">
    <source>
        <dbReference type="EMBL" id="CAK9059742.1"/>
    </source>
</evidence>